<dbReference type="PANTHER" id="PTHR10845">
    <property type="entry name" value="REGULATOR OF G PROTEIN SIGNALING"/>
    <property type="match status" value="1"/>
</dbReference>
<dbReference type="Proteomes" id="UP000077115">
    <property type="component" value="Unassembled WGS sequence"/>
</dbReference>
<keyword evidence="1" id="KW-0812">Transmembrane</keyword>
<evidence type="ECO:0000259" key="2">
    <source>
        <dbReference type="PROSITE" id="PS50132"/>
    </source>
</evidence>
<feature type="domain" description="RGS" evidence="2">
    <location>
        <begin position="103"/>
        <end position="234"/>
    </location>
</feature>
<feature type="transmembrane region" description="Helical" evidence="1">
    <location>
        <begin position="12"/>
        <end position="31"/>
    </location>
</feature>
<organism evidence="3 4">
    <name type="scientific">Batrachochytrium dendrobatidis (strain JEL423)</name>
    <dbReference type="NCBI Taxonomy" id="403673"/>
    <lineage>
        <taxon>Eukaryota</taxon>
        <taxon>Fungi</taxon>
        <taxon>Fungi incertae sedis</taxon>
        <taxon>Chytridiomycota</taxon>
        <taxon>Chytridiomycota incertae sedis</taxon>
        <taxon>Chytridiomycetes</taxon>
        <taxon>Rhizophydiales</taxon>
        <taxon>Rhizophydiales incertae sedis</taxon>
        <taxon>Batrachochytrium</taxon>
    </lineage>
</organism>
<dbReference type="EMBL" id="DS022300">
    <property type="protein sequence ID" value="OAJ36217.1"/>
    <property type="molecule type" value="Genomic_DNA"/>
</dbReference>
<dbReference type="Gene3D" id="1.10.167.10">
    <property type="entry name" value="Regulator of G-protein Signalling 4, domain 2"/>
    <property type="match status" value="1"/>
</dbReference>
<evidence type="ECO:0000256" key="1">
    <source>
        <dbReference type="SAM" id="Phobius"/>
    </source>
</evidence>
<dbReference type="AlphaFoldDB" id="A0A177W7Y6"/>
<dbReference type="InterPro" id="IPR044926">
    <property type="entry name" value="RGS_subdomain_2"/>
</dbReference>
<sequence>MTNEKKMIDISIIISTLLLFWTVLVDLVVPLRLMIFSKHHRVVDIQHRSIESQQEHGVSGPTLLEDHIIHQHQDCLIESSHHRESSASTLNPTMDLVANSQLSIAHILNSMTLYDAFGLYLSREFSLENLLFLKTVELYKLRVSTNPAHVSFTLLTQPIHNEFVCPNSINQVNLPKSIVSRIECKLRALKDEEALEAIRKTNAVNPMAIQMKSEIIELASSIFDEAAEHIEHMLIHHLRRFKSSEFFPK</sequence>
<proteinExistence type="predicted"/>
<evidence type="ECO:0000313" key="4">
    <source>
        <dbReference type="Proteomes" id="UP000077115"/>
    </source>
</evidence>
<dbReference type="STRING" id="403673.A0A177W7Y6"/>
<dbReference type="InterPro" id="IPR036305">
    <property type="entry name" value="RGS_sf"/>
</dbReference>
<dbReference type="Pfam" id="PF00615">
    <property type="entry name" value="RGS"/>
    <property type="match status" value="1"/>
</dbReference>
<accession>A0A177W7Y6</accession>
<keyword evidence="1" id="KW-1133">Transmembrane helix</keyword>
<dbReference type="InterPro" id="IPR016137">
    <property type="entry name" value="RGS"/>
</dbReference>
<reference evidence="3 4" key="2">
    <citation type="submission" date="2016-05" db="EMBL/GenBank/DDBJ databases">
        <title>Lineage-specific infection strategies underlie the spectrum of fungal disease in amphibians.</title>
        <authorList>
            <person name="Cuomo C.A."/>
            <person name="Farrer R.A."/>
            <person name="James T."/>
            <person name="Longcore J."/>
            <person name="Birren B."/>
        </authorList>
    </citation>
    <scope>NUCLEOTIDE SEQUENCE [LARGE SCALE GENOMIC DNA]</scope>
    <source>
        <strain evidence="3 4">JEL423</strain>
    </source>
</reference>
<reference evidence="3 4" key="1">
    <citation type="submission" date="2006-10" db="EMBL/GenBank/DDBJ databases">
        <title>The Genome Sequence of Batrachochytrium dendrobatidis JEL423.</title>
        <authorList>
            <consortium name="The Broad Institute Genome Sequencing Platform"/>
            <person name="Birren B."/>
            <person name="Lander E."/>
            <person name="Galagan J."/>
            <person name="Cuomo C."/>
            <person name="Devon K."/>
            <person name="Jaffe D."/>
            <person name="Butler J."/>
            <person name="Alvarez P."/>
            <person name="Gnerre S."/>
            <person name="Grabherr M."/>
            <person name="Kleber M."/>
            <person name="Mauceli E."/>
            <person name="Brockman W."/>
            <person name="Young S."/>
            <person name="LaButti K."/>
            <person name="Sykes S."/>
            <person name="DeCaprio D."/>
            <person name="Crawford M."/>
            <person name="Koehrsen M."/>
            <person name="Engels R."/>
            <person name="Montgomery P."/>
            <person name="Pearson M."/>
            <person name="Howarth C."/>
            <person name="Larson L."/>
            <person name="White J."/>
            <person name="O'Leary S."/>
            <person name="Kodira C."/>
            <person name="Zeng Q."/>
            <person name="Yandava C."/>
            <person name="Alvarado L."/>
            <person name="Longcore J."/>
            <person name="James T."/>
        </authorList>
    </citation>
    <scope>NUCLEOTIDE SEQUENCE [LARGE SCALE GENOMIC DNA]</scope>
    <source>
        <strain evidence="3 4">JEL423</strain>
    </source>
</reference>
<gene>
    <name evidence="3" type="ORF">BDEG_20413</name>
</gene>
<dbReference type="SUPFAM" id="SSF48097">
    <property type="entry name" value="Regulator of G-protein signaling, RGS"/>
    <property type="match status" value="1"/>
</dbReference>
<protein>
    <recommendedName>
        <fullName evidence="2">RGS domain-containing protein</fullName>
    </recommendedName>
</protein>
<keyword evidence="1" id="KW-0472">Membrane</keyword>
<name>A0A177W7Y6_BATDL</name>
<evidence type="ECO:0000313" key="3">
    <source>
        <dbReference type="EMBL" id="OAJ36217.1"/>
    </source>
</evidence>
<dbReference type="VEuPathDB" id="FungiDB:BDEG_20413"/>
<dbReference type="SMART" id="SM00315">
    <property type="entry name" value="RGS"/>
    <property type="match status" value="1"/>
</dbReference>
<dbReference type="OrthoDB" id="10674906at2759"/>
<dbReference type="PROSITE" id="PS50132">
    <property type="entry name" value="RGS"/>
    <property type="match status" value="1"/>
</dbReference>
<dbReference type="PANTHER" id="PTHR10845:SF192">
    <property type="entry name" value="DOUBLE HIT, ISOFORM B"/>
    <property type="match status" value="1"/>
</dbReference>